<dbReference type="AlphaFoldDB" id="A0A178IED3"/>
<protein>
    <recommendedName>
        <fullName evidence="8">LuxR family transcriptional regulator</fullName>
    </recommendedName>
</protein>
<dbReference type="PROSITE" id="PS50043">
    <property type="entry name" value="HTH_LUXR_2"/>
    <property type="match status" value="1"/>
</dbReference>
<feature type="domain" description="HTH luxR-type" evidence="4">
    <location>
        <begin position="161"/>
        <end position="226"/>
    </location>
</feature>
<dbReference type="PROSITE" id="PS50110">
    <property type="entry name" value="RESPONSE_REGULATORY"/>
    <property type="match status" value="1"/>
</dbReference>
<evidence type="ECO:0000313" key="6">
    <source>
        <dbReference type="EMBL" id="OAM88372.1"/>
    </source>
</evidence>
<dbReference type="GO" id="GO:0000160">
    <property type="term" value="P:phosphorelay signal transduction system"/>
    <property type="evidence" value="ECO:0007669"/>
    <property type="project" value="InterPro"/>
</dbReference>
<dbReference type="InterPro" id="IPR001789">
    <property type="entry name" value="Sig_transdc_resp-reg_receiver"/>
</dbReference>
<evidence type="ECO:0000256" key="2">
    <source>
        <dbReference type="ARBA" id="ARBA00023125"/>
    </source>
</evidence>
<evidence type="ECO:0000256" key="3">
    <source>
        <dbReference type="PROSITE-ProRule" id="PRU00169"/>
    </source>
</evidence>
<evidence type="ECO:0000256" key="1">
    <source>
        <dbReference type="ARBA" id="ARBA00022553"/>
    </source>
</evidence>
<dbReference type="PANTHER" id="PTHR43214">
    <property type="entry name" value="TWO-COMPONENT RESPONSE REGULATOR"/>
    <property type="match status" value="1"/>
</dbReference>
<dbReference type="EMBL" id="LRRQ01000137">
    <property type="protein sequence ID" value="OAM88372.1"/>
    <property type="molecule type" value="Genomic_DNA"/>
</dbReference>
<feature type="modified residue" description="4-aspartylphosphate" evidence="3">
    <location>
        <position position="69"/>
    </location>
</feature>
<evidence type="ECO:0000259" key="4">
    <source>
        <dbReference type="PROSITE" id="PS50043"/>
    </source>
</evidence>
<gene>
    <name evidence="6" type="ORF">AW736_19615</name>
</gene>
<dbReference type="SUPFAM" id="SSF46894">
    <property type="entry name" value="C-terminal effector domain of the bipartite response regulators"/>
    <property type="match status" value="1"/>
</dbReference>
<evidence type="ECO:0000259" key="5">
    <source>
        <dbReference type="PROSITE" id="PS50110"/>
    </source>
</evidence>
<comment type="caution">
    <text evidence="6">The sequence shown here is derived from an EMBL/GenBank/DDBJ whole genome shotgun (WGS) entry which is preliminary data.</text>
</comment>
<organism evidence="6 7">
    <name type="scientific">Termitidicoccus mucosus</name>
    <dbReference type="NCBI Taxonomy" id="1184151"/>
    <lineage>
        <taxon>Bacteria</taxon>
        <taxon>Pseudomonadati</taxon>
        <taxon>Verrucomicrobiota</taxon>
        <taxon>Opitutia</taxon>
        <taxon>Opitutales</taxon>
        <taxon>Opitutaceae</taxon>
        <taxon>Termitidicoccus</taxon>
    </lineage>
</organism>
<evidence type="ECO:0008006" key="8">
    <source>
        <dbReference type="Google" id="ProtNLM"/>
    </source>
</evidence>
<dbReference type="InterPro" id="IPR039420">
    <property type="entry name" value="WalR-like"/>
</dbReference>
<dbReference type="SUPFAM" id="SSF52172">
    <property type="entry name" value="CheY-like"/>
    <property type="match status" value="1"/>
</dbReference>
<dbReference type="Proteomes" id="UP000078486">
    <property type="component" value="Unassembled WGS sequence"/>
</dbReference>
<reference evidence="6 7" key="1">
    <citation type="submission" date="2016-01" db="EMBL/GenBank/DDBJ databases">
        <title>High potential of lignocellulose degradation of a new Verrucomicrobia species.</title>
        <authorList>
            <person name="Wang Y."/>
            <person name="Shi Y."/>
            <person name="Qiu Z."/>
            <person name="Liu S."/>
            <person name="Yang H."/>
        </authorList>
    </citation>
    <scope>NUCLEOTIDE SEQUENCE [LARGE SCALE GENOMIC DNA]</scope>
    <source>
        <strain evidence="6 7">TSB47</strain>
    </source>
</reference>
<dbReference type="InterPro" id="IPR011006">
    <property type="entry name" value="CheY-like_superfamily"/>
</dbReference>
<proteinExistence type="predicted"/>
<dbReference type="InterPro" id="IPR058245">
    <property type="entry name" value="NreC/VraR/RcsB-like_REC"/>
</dbReference>
<dbReference type="GO" id="GO:0006355">
    <property type="term" value="P:regulation of DNA-templated transcription"/>
    <property type="evidence" value="ECO:0007669"/>
    <property type="project" value="InterPro"/>
</dbReference>
<dbReference type="SMART" id="SM00421">
    <property type="entry name" value="HTH_LUXR"/>
    <property type="match status" value="1"/>
</dbReference>
<keyword evidence="2" id="KW-0238">DNA-binding</keyword>
<dbReference type="STRING" id="1184151.AW736_19615"/>
<dbReference type="Pfam" id="PF00072">
    <property type="entry name" value="Response_reg"/>
    <property type="match status" value="1"/>
</dbReference>
<keyword evidence="7" id="KW-1185">Reference proteome</keyword>
<dbReference type="Pfam" id="PF00196">
    <property type="entry name" value="GerE"/>
    <property type="match status" value="1"/>
</dbReference>
<keyword evidence="1 3" id="KW-0597">Phosphoprotein</keyword>
<dbReference type="PANTHER" id="PTHR43214:SF43">
    <property type="entry name" value="TWO-COMPONENT RESPONSE REGULATOR"/>
    <property type="match status" value="1"/>
</dbReference>
<dbReference type="PRINTS" id="PR00038">
    <property type="entry name" value="HTHLUXR"/>
</dbReference>
<dbReference type="InterPro" id="IPR016032">
    <property type="entry name" value="Sig_transdc_resp-reg_C-effctor"/>
</dbReference>
<dbReference type="GO" id="GO:0003677">
    <property type="term" value="F:DNA binding"/>
    <property type="evidence" value="ECO:0007669"/>
    <property type="project" value="UniProtKB-KW"/>
</dbReference>
<name>A0A178IED3_9BACT</name>
<dbReference type="SMART" id="SM00448">
    <property type="entry name" value="REC"/>
    <property type="match status" value="1"/>
</dbReference>
<evidence type="ECO:0000313" key="7">
    <source>
        <dbReference type="Proteomes" id="UP000078486"/>
    </source>
</evidence>
<accession>A0A178IED3</accession>
<dbReference type="Gene3D" id="3.40.50.2300">
    <property type="match status" value="1"/>
</dbReference>
<dbReference type="CDD" id="cd06170">
    <property type="entry name" value="LuxR_C_like"/>
    <property type="match status" value="1"/>
</dbReference>
<sequence>MILIPPKKQTKNIPMPISVAIVEDSAAWIEELEQVIARDSGLQLTCTCRRMRSALERIPPLAPDVVLMDINLPDGSGIEATARLKDMLPRIEVLIFTVYEDTEEIFKALEAGASGYLLKRSSDVDVLNAIHNLMKGEVPMTGEIARKIIQSFQKKQPIPREYIINENLTRREMDILQALARGLSMKEIGRECSISPGTVNCHLKNIYAKLHVHSRMEAVMKFLGDPHPLTRVQM</sequence>
<dbReference type="InterPro" id="IPR000792">
    <property type="entry name" value="Tscrpt_reg_LuxR_C"/>
</dbReference>
<feature type="domain" description="Response regulatory" evidence="5">
    <location>
        <begin position="18"/>
        <end position="134"/>
    </location>
</feature>
<dbReference type="CDD" id="cd17535">
    <property type="entry name" value="REC_NarL-like"/>
    <property type="match status" value="1"/>
</dbReference>